<gene>
    <name evidence="1" type="ORF">L596_012324</name>
</gene>
<protein>
    <submittedName>
        <fullName evidence="1">Uncharacterized protein</fullName>
    </submittedName>
</protein>
<reference evidence="1 2" key="2">
    <citation type="journal article" date="2019" name="G3 (Bethesda)">
        <title>Hybrid Assembly of the Genome of the Entomopathogenic Nematode Steinernema carpocapsae Identifies the X-Chromosome.</title>
        <authorList>
            <person name="Serra L."/>
            <person name="Macchietto M."/>
            <person name="Macias-Munoz A."/>
            <person name="McGill C.J."/>
            <person name="Rodriguez I.M."/>
            <person name="Rodriguez B."/>
            <person name="Murad R."/>
            <person name="Mortazavi A."/>
        </authorList>
    </citation>
    <scope>NUCLEOTIDE SEQUENCE [LARGE SCALE GENOMIC DNA]</scope>
    <source>
        <strain evidence="1 2">ALL</strain>
    </source>
</reference>
<sequence>MNSTTFLTYHGLVCSLKLKSLRYPGTVTIKADQSKTYIGNYIFVTSDNKTVQLSLFGEQISRFQPLKCGLTYQILHSHVKSIEKTEYADFSLSAASPKLDFISTSPSEPERLLTILEICDISNSQFTYYSKLYFVSKIRVPAYKKVNDFCTYEAIVTDGSVTSDGRLRCSCVEIIGKRENVAWKPLKSIEGYFHMFYDGLLIKFRTMSNMIKTSTSEELPDEQLDREQAFVRM</sequence>
<organism evidence="1 2">
    <name type="scientific">Steinernema carpocapsae</name>
    <name type="common">Entomopathogenic nematode</name>
    <dbReference type="NCBI Taxonomy" id="34508"/>
    <lineage>
        <taxon>Eukaryota</taxon>
        <taxon>Metazoa</taxon>
        <taxon>Ecdysozoa</taxon>
        <taxon>Nematoda</taxon>
        <taxon>Chromadorea</taxon>
        <taxon>Rhabditida</taxon>
        <taxon>Tylenchina</taxon>
        <taxon>Panagrolaimomorpha</taxon>
        <taxon>Strongyloidoidea</taxon>
        <taxon>Steinernematidae</taxon>
        <taxon>Steinernema</taxon>
    </lineage>
</organism>
<name>A0A4V6A4R8_STECR</name>
<proteinExistence type="predicted"/>
<dbReference type="EMBL" id="AZBU02000003">
    <property type="protein sequence ID" value="TKR88015.1"/>
    <property type="molecule type" value="Genomic_DNA"/>
</dbReference>
<evidence type="ECO:0000313" key="1">
    <source>
        <dbReference type="EMBL" id="TKR88015.1"/>
    </source>
</evidence>
<evidence type="ECO:0000313" key="2">
    <source>
        <dbReference type="Proteomes" id="UP000298663"/>
    </source>
</evidence>
<dbReference type="Proteomes" id="UP000298663">
    <property type="component" value="Unassembled WGS sequence"/>
</dbReference>
<reference evidence="1 2" key="1">
    <citation type="journal article" date="2015" name="Genome Biol.">
        <title>Comparative genomics of Steinernema reveals deeply conserved gene regulatory networks.</title>
        <authorList>
            <person name="Dillman A.R."/>
            <person name="Macchietto M."/>
            <person name="Porter C.F."/>
            <person name="Rogers A."/>
            <person name="Williams B."/>
            <person name="Antoshechkin I."/>
            <person name="Lee M.M."/>
            <person name="Goodwin Z."/>
            <person name="Lu X."/>
            <person name="Lewis E.E."/>
            <person name="Goodrich-Blair H."/>
            <person name="Stock S.P."/>
            <person name="Adams B.J."/>
            <person name="Sternberg P.W."/>
            <person name="Mortazavi A."/>
        </authorList>
    </citation>
    <scope>NUCLEOTIDE SEQUENCE [LARGE SCALE GENOMIC DNA]</scope>
    <source>
        <strain evidence="1 2">ALL</strain>
    </source>
</reference>
<accession>A0A4V6A4R8</accession>
<comment type="caution">
    <text evidence="1">The sequence shown here is derived from an EMBL/GenBank/DDBJ whole genome shotgun (WGS) entry which is preliminary data.</text>
</comment>
<dbReference type="AlphaFoldDB" id="A0A4V6A4R8"/>
<keyword evidence="2" id="KW-1185">Reference proteome</keyword>